<comment type="caution">
    <text evidence="1">The sequence shown here is derived from an EMBL/GenBank/DDBJ whole genome shotgun (WGS) entry which is preliminary data.</text>
</comment>
<proteinExistence type="predicted"/>
<sequence length="69" mass="7599">MLIEQAALGSMSSTTATAIRDWSCVQLRGDVVIEQNHRDWDSILQLGFVDTAAKIGECLIHMTGLLYTC</sequence>
<evidence type="ECO:0000313" key="2">
    <source>
        <dbReference type="Proteomes" id="UP001293718"/>
    </source>
</evidence>
<dbReference type="RefSeq" id="WP_029001648.1">
    <property type="nucleotide sequence ID" value="NZ_JAXOJX010000003.1"/>
</dbReference>
<keyword evidence="2" id="KW-1185">Reference proteome</keyword>
<accession>A0ABU5IA00</accession>
<dbReference type="EMBL" id="JAXOJX010000003">
    <property type="protein sequence ID" value="MDZ5455679.1"/>
    <property type="molecule type" value="Genomic_DNA"/>
</dbReference>
<reference evidence="1 2" key="1">
    <citation type="submission" date="2023-11" db="EMBL/GenBank/DDBJ databases">
        <title>Draft genome of Azohydromonas lata strain H1 (DSM1123), a polyhydroxyalkanoate producer.</title>
        <authorList>
            <person name="Traversa D."/>
            <person name="D'Addabbo P."/>
            <person name="Pazzani C."/>
            <person name="Manzari C."/>
            <person name="Chiara M."/>
            <person name="Scrascia M."/>
        </authorList>
    </citation>
    <scope>NUCLEOTIDE SEQUENCE [LARGE SCALE GENOMIC DNA]</scope>
    <source>
        <strain evidence="1 2">H1</strain>
    </source>
</reference>
<gene>
    <name evidence="1" type="ORF">SM757_03740</name>
</gene>
<evidence type="ECO:0000313" key="1">
    <source>
        <dbReference type="EMBL" id="MDZ5455679.1"/>
    </source>
</evidence>
<dbReference type="Proteomes" id="UP001293718">
    <property type="component" value="Unassembled WGS sequence"/>
</dbReference>
<name>A0ABU5IA00_9BURK</name>
<protein>
    <submittedName>
        <fullName evidence="1">Uncharacterized protein</fullName>
    </submittedName>
</protein>
<organism evidence="1 2">
    <name type="scientific">Azohydromonas lata</name>
    <dbReference type="NCBI Taxonomy" id="45677"/>
    <lineage>
        <taxon>Bacteria</taxon>
        <taxon>Pseudomonadati</taxon>
        <taxon>Pseudomonadota</taxon>
        <taxon>Betaproteobacteria</taxon>
        <taxon>Burkholderiales</taxon>
        <taxon>Sphaerotilaceae</taxon>
        <taxon>Azohydromonas</taxon>
    </lineage>
</organism>